<evidence type="ECO:0000256" key="4">
    <source>
        <dbReference type="ARBA" id="ARBA00023239"/>
    </source>
</evidence>
<dbReference type="InterPro" id="IPR011057">
    <property type="entry name" value="Mss4-like_sf"/>
</dbReference>
<dbReference type="EMBL" id="JAGEPA010000001">
    <property type="protein sequence ID" value="MBO1428034.1"/>
    <property type="molecule type" value="Genomic_DNA"/>
</dbReference>
<dbReference type="Proteomes" id="UP000692816">
    <property type="component" value="Unassembled WGS sequence"/>
</dbReference>
<evidence type="ECO:0000313" key="6">
    <source>
        <dbReference type="EMBL" id="MBO1428034.1"/>
    </source>
</evidence>
<dbReference type="RefSeq" id="WP_207829806.1">
    <property type="nucleotide sequence ID" value="NZ_CP088282.1"/>
</dbReference>
<dbReference type="Pfam" id="PF04828">
    <property type="entry name" value="GFA"/>
    <property type="match status" value="1"/>
</dbReference>
<accession>A0ABS3M981</accession>
<comment type="similarity">
    <text evidence="1">Belongs to the Gfa family.</text>
</comment>
<comment type="caution">
    <text evidence="6">The sequence shown here is derived from an EMBL/GenBank/DDBJ whole genome shotgun (WGS) entry which is preliminary data.</text>
</comment>
<dbReference type="SUPFAM" id="SSF51316">
    <property type="entry name" value="Mss4-like"/>
    <property type="match status" value="1"/>
</dbReference>
<evidence type="ECO:0000256" key="2">
    <source>
        <dbReference type="ARBA" id="ARBA00022723"/>
    </source>
</evidence>
<evidence type="ECO:0000313" key="7">
    <source>
        <dbReference type="Proteomes" id="UP000692816"/>
    </source>
</evidence>
<dbReference type="PANTHER" id="PTHR33337:SF40">
    <property type="entry name" value="CENP-V_GFA DOMAIN-CONTAINING PROTEIN-RELATED"/>
    <property type="match status" value="1"/>
</dbReference>
<organism evidence="6 7">
    <name type="scientific">Bradyrhizobium quebecense</name>
    <dbReference type="NCBI Taxonomy" id="2748629"/>
    <lineage>
        <taxon>Bacteria</taxon>
        <taxon>Pseudomonadati</taxon>
        <taxon>Pseudomonadota</taxon>
        <taxon>Alphaproteobacteria</taxon>
        <taxon>Hyphomicrobiales</taxon>
        <taxon>Nitrobacteraceae</taxon>
        <taxon>Bradyrhizobium</taxon>
    </lineage>
</organism>
<dbReference type="PROSITE" id="PS51891">
    <property type="entry name" value="CENP_V_GFA"/>
    <property type="match status" value="1"/>
</dbReference>
<sequence>MRIDGQCHCGAVTYQAEIDPERVSICHCTDCQALTGSPYRVTVICTAEQVRLTAGAPKIYGKRGDNGRIRFQHFCGECGSPLFTSSEDGGPDDWGIRWGSIRQRGQLTPRRQVWCRSAAPWINDLKGLPARPKDWS</sequence>
<keyword evidence="7" id="KW-1185">Reference proteome</keyword>
<keyword evidence="3" id="KW-0862">Zinc</keyword>
<keyword evidence="4" id="KW-0456">Lyase</keyword>
<reference evidence="6" key="1">
    <citation type="journal article" date="2021" name="Int. J. Syst. Evol. Microbiol.">
        <title>Bradyrhizobium septentrionale sp. nov. (sv. septentrionale) and Bradyrhizobium quebecense sp. nov. (sv. septentrionale) associated with legumes native to Canada possess rearranged symbiosis genes and numerous insertion sequences.</title>
        <authorList>
            <person name="Bromfield E.S.P."/>
            <person name="Cloutier S."/>
        </authorList>
    </citation>
    <scope>NUCLEOTIDE SEQUENCE</scope>
    <source>
        <strain evidence="6">12S5</strain>
    </source>
</reference>
<evidence type="ECO:0000256" key="1">
    <source>
        <dbReference type="ARBA" id="ARBA00005495"/>
    </source>
</evidence>
<name>A0ABS3M981_9BRAD</name>
<dbReference type="Gene3D" id="3.90.1590.10">
    <property type="entry name" value="glutathione-dependent formaldehyde- activating enzyme (gfa)"/>
    <property type="match status" value="1"/>
</dbReference>
<gene>
    <name evidence="6" type="ORF">J4P68_01115</name>
</gene>
<feature type="domain" description="CENP-V/GFA" evidence="5">
    <location>
        <begin position="3"/>
        <end position="122"/>
    </location>
</feature>
<protein>
    <submittedName>
        <fullName evidence="6">GFA family protein</fullName>
    </submittedName>
</protein>
<proteinExistence type="inferred from homology"/>
<dbReference type="PANTHER" id="PTHR33337">
    <property type="entry name" value="GFA DOMAIN-CONTAINING PROTEIN"/>
    <property type="match status" value="1"/>
</dbReference>
<evidence type="ECO:0000256" key="3">
    <source>
        <dbReference type="ARBA" id="ARBA00022833"/>
    </source>
</evidence>
<evidence type="ECO:0000259" key="5">
    <source>
        <dbReference type="PROSITE" id="PS51891"/>
    </source>
</evidence>
<dbReference type="InterPro" id="IPR006913">
    <property type="entry name" value="CENP-V/GFA"/>
</dbReference>
<keyword evidence="2" id="KW-0479">Metal-binding</keyword>